<keyword evidence="1" id="KW-1133">Transmembrane helix</keyword>
<feature type="transmembrane region" description="Helical" evidence="1">
    <location>
        <begin position="121"/>
        <end position="144"/>
    </location>
</feature>
<evidence type="ECO:0000256" key="1">
    <source>
        <dbReference type="SAM" id="Phobius"/>
    </source>
</evidence>
<accession>A0ABV2AWY4</accession>
<organism evidence="2 3">
    <name type="scientific">Salinisphaera dokdonensis CL-ES53</name>
    <dbReference type="NCBI Taxonomy" id="1304272"/>
    <lineage>
        <taxon>Bacteria</taxon>
        <taxon>Pseudomonadati</taxon>
        <taxon>Pseudomonadota</taxon>
        <taxon>Gammaproteobacteria</taxon>
        <taxon>Salinisphaerales</taxon>
        <taxon>Salinisphaeraceae</taxon>
        <taxon>Salinisphaera</taxon>
    </lineage>
</organism>
<keyword evidence="1" id="KW-0472">Membrane</keyword>
<dbReference type="Proteomes" id="UP001460888">
    <property type="component" value="Unassembled WGS sequence"/>
</dbReference>
<feature type="transmembrane region" description="Helical" evidence="1">
    <location>
        <begin position="20"/>
        <end position="53"/>
    </location>
</feature>
<evidence type="ECO:0008006" key="4">
    <source>
        <dbReference type="Google" id="ProtNLM"/>
    </source>
</evidence>
<comment type="caution">
    <text evidence="2">The sequence shown here is derived from an EMBL/GenBank/DDBJ whole genome shotgun (WGS) entry which is preliminary data.</text>
</comment>
<reference evidence="2 3" key="1">
    <citation type="submission" date="2013-03" db="EMBL/GenBank/DDBJ databases">
        <title>Salinisphaera dokdonensis CL-ES53 Genome Sequencing.</title>
        <authorList>
            <person name="Li C."/>
            <person name="Lai Q."/>
            <person name="Shao Z."/>
        </authorList>
    </citation>
    <scope>NUCLEOTIDE SEQUENCE [LARGE SCALE GENOMIC DNA]</scope>
    <source>
        <strain evidence="2 3">CL-ES53</strain>
    </source>
</reference>
<keyword evidence="1" id="KW-0812">Transmembrane</keyword>
<evidence type="ECO:0000313" key="2">
    <source>
        <dbReference type="EMBL" id="MES1928150.1"/>
    </source>
</evidence>
<gene>
    <name evidence="2" type="ORF">SADO_02805</name>
</gene>
<sequence length="161" mass="17563">MSENDPPLAGEDSNFGVTFGYIGAGALTAALWLGVGLLLIPFMAVIALVHWWAAAGQTPLVNSHHRWLGRHHAISVLALLLVLFAPLAALPTLYNSAMTVLNTLAYAPYPMETLAAAWPELGIGTLMLALFIATAGWLLVTLWLSIRLVRRWLRWADRRPA</sequence>
<dbReference type="RefSeq" id="WP_353109047.1">
    <property type="nucleotide sequence ID" value="NZ_APND01000001.1"/>
</dbReference>
<keyword evidence="3" id="KW-1185">Reference proteome</keyword>
<protein>
    <recommendedName>
        <fullName evidence="4">DUF2062 domain-containing protein</fullName>
    </recommendedName>
</protein>
<feature type="transmembrane region" description="Helical" evidence="1">
    <location>
        <begin position="74"/>
        <end position="94"/>
    </location>
</feature>
<name>A0ABV2AWY4_9GAMM</name>
<proteinExistence type="predicted"/>
<evidence type="ECO:0000313" key="3">
    <source>
        <dbReference type="Proteomes" id="UP001460888"/>
    </source>
</evidence>
<dbReference type="EMBL" id="APND01000001">
    <property type="protein sequence ID" value="MES1928150.1"/>
    <property type="molecule type" value="Genomic_DNA"/>
</dbReference>